<reference evidence="4" key="1">
    <citation type="submission" date="2015-08" db="EMBL/GenBank/DDBJ databases">
        <title>Genome sequence of the strict anaerobe Clostridium homopropionicum LuHBu1 (DSM 5847T).</title>
        <authorList>
            <person name="Poehlein A."/>
            <person name="Beck M."/>
            <person name="Schiel-Bengelsdorf B."/>
            <person name="Bengelsdorf F.R."/>
            <person name="Daniel R."/>
            <person name="Duerre P."/>
        </authorList>
    </citation>
    <scope>NUCLEOTIDE SEQUENCE [LARGE SCALE GENOMIC DNA]</scope>
    <source>
        <strain evidence="4">DSM 5847</strain>
    </source>
</reference>
<dbReference type="PATRIC" id="fig|1121318.3.peg.2139"/>
<dbReference type="PROSITE" id="PS51833">
    <property type="entry name" value="HDOD"/>
    <property type="match status" value="1"/>
</dbReference>
<feature type="domain" description="HDOD" evidence="2">
    <location>
        <begin position="198"/>
        <end position="386"/>
    </location>
</feature>
<gene>
    <name evidence="3" type="ORF">CLHOM_21240</name>
</gene>
<dbReference type="Proteomes" id="UP000037043">
    <property type="component" value="Unassembled WGS sequence"/>
</dbReference>
<dbReference type="InterPro" id="IPR013976">
    <property type="entry name" value="HDOD"/>
</dbReference>
<dbReference type="PANTHER" id="PTHR33525:SF4">
    <property type="entry name" value="CYCLIC DI-GMP PHOSPHODIESTERASE CDGJ"/>
    <property type="match status" value="1"/>
</dbReference>
<organism evidence="3 4">
    <name type="scientific">Clostridium homopropionicum DSM 5847</name>
    <dbReference type="NCBI Taxonomy" id="1121318"/>
    <lineage>
        <taxon>Bacteria</taxon>
        <taxon>Bacillati</taxon>
        <taxon>Bacillota</taxon>
        <taxon>Clostridia</taxon>
        <taxon>Eubacteriales</taxon>
        <taxon>Clostridiaceae</taxon>
        <taxon>Clostridium</taxon>
    </lineage>
</organism>
<dbReference type="Pfam" id="PF00563">
    <property type="entry name" value="EAL"/>
    <property type="match status" value="1"/>
</dbReference>
<evidence type="ECO:0000313" key="3">
    <source>
        <dbReference type="EMBL" id="KOA19514.1"/>
    </source>
</evidence>
<dbReference type="AlphaFoldDB" id="A0A0L6Z969"/>
<dbReference type="SUPFAM" id="SSF141868">
    <property type="entry name" value="EAL domain-like"/>
    <property type="match status" value="1"/>
</dbReference>
<keyword evidence="4" id="KW-1185">Reference proteome</keyword>
<dbReference type="EMBL" id="LHUR01000023">
    <property type="protein sequence ID" value="KOA19514.1"/>
    <property type="molecule type" value="Genomic_DNA"/>
</dbReference>
<dbReference type="SMART" id="SM00052">
    <property type="entry name" value="EAL"/>
    <property type="match status" value="1"/>
</dbReference>
<comment type="caution">
    <text evidence="3">The sequence shown here is derived from an EMBL/GenBank/DDBJ whole genome shotgun (WGS) entry which is preliminary data.</text>
</comment>
<dbReference type="InterPro" id="IPR014408">
    <property type="entry name" value="dGMP_Pdiesterase_EAL/HD-GYP"/>
</dbReference>
<dbReference type="Pfam" id="PF08668">
    <property type="entry name" value="HDOD"/>
    <property type="match status" value="1"/>
</dbReference>
<dbReference type="RefSeq" id="WP_052221659.1">
    <property type="nucleotide sequence ID" value="NZ_LHUR01000023.1"/>
</dbReference>
<dbReference type="InterPro" id="IPR035919">
    <property type="entry name" value="EAL_sf"/>
</dbReference>
<dbReference type="PIRSF" id="PIRSF003180">
    <property type="entry name" value="DiGMPpdiest_YuxH"/>
    <property type="match status" value="1"/>
</dbReference>
<dbReference type="InterPro" id="IPR001633">
    <property type="entry name" value="EAL_dom"/>
</dbReference>
<evidence type="ECO:0000313" key="4">
    <source>
        <dbReference type="Proteomes" id="UP000037043"/>
    </source>
</evidence>
<dbReference type="STRING" id="36844.SAMN04488501_12414"/>
<sequence>MEVFVARQPILDKNNKVIAYELLFRSSMNNSFSNSDGDKATLEVINNSFINIGIDKIVGNKKAFINFTEKILKSDVVDILSPKLIVIEVLENVEPTEEIFNVCKSLKNKGFILALDDFVFNSKYINLLKIADIIKVDFTITKGYERKRIIELVKNKNIKFLAEKVETVEEFKQAVAFGYSYFQGYYFSKPLIVSEKMIPENKLVNLKILRELNKEHFSMDNLINLIKRDIALSYKFLKLINSANFGFKSRITSLNQAAALLGEEEVKRWLYFIVVNTIGEDKPEIITVNTLTRARFSELIFEAIDLKEKAFHGYLTGMLSMMDVILDRPMYEILNELLILPDVKEALLGERVNIYSKILNLVISYEKGQWTKVFSIAKELKLDEKCLPRAYIDAIQWAKEV</sequence>
<dbReference type="PANTHER" id="PTHR33525">
    <property type="match status" value="1"/>
</dbReference>
<name>A0A0L6Z969_9CLOT</name>
<dbReference type="PROSITE" id="PS50883">
    <property type="entry name" value="EAL"/>
    <property type="match status" value="1"/>
</dbReference>
<dbReference type="Gene3D" id="1.10.3210.10">
    <property type="entry name" value="Hypothetical protein af1432"/>
    <property type="match status" value="1"/>
</dbReference>
<feature type="domain" description="EAL" evidence="1">
    <location>
        <begin position="1"/>
        <end position="204"/>
    </location>
</feature>
<proteinExistence type="predicted"/>
<dbReference type="Gene3D" id="3.20.20.450">
    <property type="entry name" value="EAL domain"/>
    <property type="match status" value="1"/>
</dbReference>
<dbReference type="SUPFAM" id="SSF109604">
    <property type="entry name" value="HD-domain/PDEase-like"/>
    <property type="match status" value="1"/>
</dbReference>
<dbReference type="InterPro" id="IPR052340">
    <property type="entry name" value="RNase_Y/CdgJ"/>
</dbReference>
<evidence type="ECO:0000259" key="1">
    <source>
        <dbReference type="PROSITE" id="PS50883"/>
    </source>
</evidence>
<evidence type="ECO:0000259" key="2">
    <source>
        <dbReference type="PROSITE" id="PS51833"/>
    </source>
</evidence>
<accession>A0A0L6Z969</accession>
<protein>
    <submittedName>
        <fullName evidence="3">Biofilm formation regulator HmsP</fullName>
    </submittedName>
</protein>